<dbReference type="CDD" id="cd00130">
    <property type="entry name" value="PAS"/>
    <property type="match status" value="4"/>
</dbReference>
<evidence type="ECO:0000259" key="9">
    <source>
        <dbReference type="PROSITE" id="PS50113"/>
    </source>
</evidence>
<protein>
    <recommendedName>
        <fullName evidence="2">histidine kinase</fullName>
        <ecNumber evidence="2">2.7.13.3</ecNumber>
    </recommendedName>
</protein>
<dbReference type="SMART" id="SM00387">
    <property type="entry name" value="HATPase_c"/>
    <property type="match status" value="1"/>
</dbReference>
<name>A0ABV7FAF2_9BURK</name>
<comment type="caution">
    <text evidence="10">The sequence shown here is derived from an EMBL/GenBank/DDBJ whole genome shotgun (WGS) entry which is preliminary data.</text>
</comment>
<dbReference type="InterPro" id="IPR003594">
    <property type="entry name" value="HATPase_dom"/>
</dbReference>
<dbReference type="NCBIfam" id="TIGR00229">
    <property type="entry name" value="sensory_box"/>
    <property type="match status" value="4"/>
</dbReference>
<evidence type="ECO:0000256" key="1">
    <source>
        <dbReference type="ARBA" id="ARBA00000085"/>
    </source>
</evidence>
<feature type="coiled-coil region" evidence="5">
    <location>
        <begin position="512"/>
        <end position="539"/>
    </location>
</feature>
<dbReference type="InterPro" id="IPR013655">
    <property type="entry name" value="PAS_fold_3"/>
</dbReference>
<dbReference type="Gene3D" id="3.30.450.20">
    <property type="entry name" value="PAS domain"/>
    <property type="match status" value="4"/>
</dbReference>
<dbReference type="InterPro" id="IPR000014">
    <property type="entry name" value="PAS"/>
</dbReference>
<dbReference type="InterPro" id="IPR036890">
    <property type="entry name" value="HATPase_C_sf"/>
</dbReference>
<dbReference type="InterPro" id="IPR036097">
    <property type="entry name" value="HisK_dim/P_sf"/>
</dbReference>
<dbReference type="Pfam" id="PF00072">
    <property type="entry name" value="Response_reg"/>
    <property type="match status" value="1"/>
</dbReference>
<dbReference type="PROSITE" id="PS50109">
    <property type="entry name" value="HIS_KIN"/>
    <property type="match status" value="1"/>
</dbReference>
<dbReference type="Proteomes" id="UP001595530">
    <property type="component" value="Unassembled WGS sequence"/>
</dbReference>
<evidence type="ECO:0000256" key="2">
    <source>
        <dbReference type="ARBA" id="ARBA00012438"/>
    </source>
</evidence>
<evidence type="ECO:0000313" key="10">
    <source>
        <dbReference type="EMBL" id="MFC3111026.1"/>
    </source>
</evidence>
<dbReference type="InterPro" id="IPR035965">
    <property type="entry name" value="PAS-like_dom_sf"/>
</dbReference>
<evidence type="ECO:0000256" key="3">
    <source>
        <dbReference type="ARBA" id="ARBA00022553"/>
    </source>
</evidence>
<keyword evidence="11" id="KW-1185">Reference proteome</keyword>
<dbReference type="SUPFAM" id="SSF55785">
    <property type="entry name" value="PYP-like sensor domain (PAS domain)"/>
    <property type="match status" value="4"/>
</dbReference>
<dbReference type="InterPro" id="IPR005467">
    <property type="entry name" value="His_kinase_dom"/>
</dbReference>
<dbReference type="SUPFAM" id="SSF52172">
    <property type="entry name" value="CheY-like"/>
    <property type="match status" value="1"/>
</dbReference>
<dbReference type="SMART" id="SM00388">
    <property type="entry name" value="HisKA"/>
    <property type="match status" value="1"/>
</dbReference>
<dbReference type="Gene3D" id="1.10.287.130">
    <property type="match status" value="1"/>
</dbReference>
<dbReference type="CDD" id="cd00082">
    <property type="entry name" value="HisKA"/>
    <property type="match status" value="1"/>
</dbReference>
<feature type="domain" description="Histidine kinase" evidence="6">
    <location>
        <begin position="546"/>
        <end position="764"/>
    </location>
</feature>
<dbReference type="InterPro" id="IPR001789">
    <property type="entry name" value="Sig_transdc_resp-reg_receiver"/>
</dbReference>
<feature type="domain" description="PAS" evidence="8">
    <location>
        <begin position="22"/>
        <end position="70"/>
    </location>
</feature>
<dbReference type="PANTHER" id="PTHR43547:SF2">
    <property type="entry name" value="HYBRID SIGNAL TRANSDUCTION HISTIDINE KINASE C"/>
    <property type="match status" value="1"/>
</dbReference>
<dbReference type="SUPFAM" id="SSF47384">
    <property type="entry name" value="Homodimeric domain of signal transducing histidine kinase"/>
    <property type="match status" value="1"/>
</dbReference>
<dbReference type="Pfam" id="PF08447">
    <property type="entry name" value="PAS_3"/>
    <property type="match status" value="2"/>
</dbReference>
<dbReference type="Gene3D" id="3.40.50.2300">
    <property type="match status" value="1"/>
</dbReference>
<dbReference type="PANTHER" id="PTHR43547">
    <property type="entry name" value="TWO-COMPONENT HISTIDINE KINASE"/>
    <property type="match status" value="1"/>
</dbReference>
<keyword evidence="3 4" id="KW-0597">Phosphoprotein</keyword>
<dbReference type="SMART" id="SM00448">
    <property type="entry name" value="REC"/>
    <property type="match status" value="1"/>
</dbReference>
<evidence type="ECO:0000313" key="11">
    <source>
        <dbReference type="Proteomes" id="UP001595530"/>
    </source>
</evidence>
<organism evidence="10 11">
    <name type="scientific">Undibacterium arcticum</name>
    <dbReference type="NCBI Taxonomy" id="1762892"/>
    <lineage>
        <taxon>Bacteria</taxon>
        <taxon>Pseudomonadati</taxon>
        <taxon>Pseudomonadota</taxon>
        <taxon>Betaproteobacteria</taxon>
        <taxon>Burkholderiales</taxon>
        <taxon>Oxalobacteraceae</taxon>
        <taxon>Undibacterium</taxon>
    </lineage>
</organism>
<feature type="domain" description="PAS" evidence="8">
    <location>
        <begin position="270"/>
        <end position="339"/>
    </location>
</feature>
<accession>A0ABV7FAF2</accession>
<dbReference type="PROSITE" id="PS50112">
    <property type="entry name" value="PAS"/>
    <property type="match status" value="3"/>
</dbReference>
<dbReference type="PROSITE" id="PS50113">
    <property type="entry name" value="PAC"/>
    <property type="match status" value="3"/>
</dbReference>
<dbReference type="PRINTS" id="PR00344">
    <property type="entry name" value="BCTRLSENSOR"/>
</dbReference>
<evidence type="ECO:0000256" key="4">
    <source>
        <dbReference type="PROSITE-ProRule" id="PRU00169"/>
    </source>
</evidence>
<dbReference type="SMART" id="SM00086">
    <property type="entry name" value="PAC"/>
    <property type="match status" value="3"/>
</dbReference>
<evidence type="ECO:0000259" key="8">
    <source>
        <dbReference type="PROSITE" id="PS50112"/>
    </source>
</evidence>
<evidence type="ECO:0000259" key="6">
    <source>
        <dbReference type="PROSITE" id="PS50109"/>
    </source>
</evidence>
<dbReference type="InterPro" id="IPR003661">
    <property type="entry name" value="HisK_dim/P_dom"/>
</dbReference>
<dbReference type="InterPro" id="IPR013767">
    <property type="entry name" value="PAS_fold"/>
</dbReference>
<dbReference type="EMBL" id="JBHRTP010000096">
    <property type="protein sequence ID" value="MFC3111026.1"/>
    <property type="molecule type" value="Genomic_DNA"/>
</dbReference>
<dbReference type="RefSeq" id="WP_390333242.1">
    <property type="nucleotide sequence ID" value="NZ_JBHRTP010000096.1"/>
</dbReference>
<dbReference type="SUPFAM" id="SSF55874">
    <property type="entry name" value="ATPase domain of HSP90 chaperone/DNA topoisomerase II/histidine kinase"/>
    <property type="match status" value="1"/>
</dbReference>
<comment type="catalytic activity">
    <reaction evidence="1">
        <text>ATP + protein L-histidine = ADP + protein N-phospho-L-histidine.</text>
        <dbReference type="EC" id="2.7.13.3"/>
    </reaction>
</comment>
<feature type="domain" description="PAC" evidence="9">
    <location>
        <begin position="469"/>
        <end position="521"/>
    </location>
</feature>
<dbReference type="InterPro" id="IPR000700">
    <property type="entry name" value="PAS-assoc_C"/>
</dbReference>
<gene>
    <name evidence="10" type="ORF">ACFOFO_24250</name>
</gene>
<dbReference type="SMART" id="SM00091">
    <property type="entry name" value="PAS"/>
    <property type="match status" value="4"/>
</dbReference>
<dbReference type="PROSITE" id="PS50110">
    <property type="entry name" value="RESPONSE_REGULATORY"/>
    <property type="match status" value="1"/>
</dbReference>
<keyword evidence="5" id="KW-0175">Coiled coil</keyword>
<feature type="domain" description="PAC" evidence="9">
    <location>
        <begin position="343"/>
        <end position="395"/>
    </location>
</feature>
<dbReference type="Pfam" id="PF00989">
    <property type="entry name" value="PAS"/>
    <property type="match status" value="2"/>
</dbReference>
<feature type="domain" description="PAS" evidence="8">
    <location>
        <begin position="396"/>
        <end position="466"/>
    </location>
</feature>
<evidence type="ECO:0000259" key="7">
    <source>
        <dbReference type="PROSITE" id="PS50110"/>
    </source>
</evidence>
<proteinExistence type="predicted"/>
<feature type="domain" description="PAC" evidence="9">
    <location>
        <begin position="220"/>
        <end position="273"/>
    </location>
</feature>
<feature type="modified residue" description="4-aspartylphosphate" evidence="4">
    <location>
        <position position="844"/>
    </location>
</feature>
<dbReference type="InterPro" id="IPR004358">
    <property type="entry name" value="Sig_transdc_His_kin-like_C"/>
</dbReference>
<dbReference type="EC" id="2.7.13.3" evidence="2"/>
<dbReference type="InterPro" id="IPR001610">
    <property type="entry name" value="PAC"/>
</dbReference>
<dbReference type="Pfam" id="PF00512">
    <property type="entry name" value="HisKA"/>
    <property type="match status" value="1"/>
</dbReference>
<evidence type="ECO:0000256" key="5">
    <source>
        <dbReference type="SAM" id="Coils"/>
    </source>
</evidence>
<feature type="domain" description="Response regulatory" evidence="7">
    <location>
        <begin position="795"/>
        <end position="913"/>
    </location>
</feature>
<sequence length="919" mass="102803">MQNRRITDSEAQRRANPFQEMSAVRIRAPFDLGREGILMLDADSGVIVEANPAMSELTGYTNAELLGRQLWELDMSRESESNPVTLQALRAANGVLCKQLLQLGKRGRRCEIEVSYTFALLHDRPVIRCKIVEIAHREHAERTRHDSENLYRSLINISPQGVWLSNPDGILQLINQYWTEYSGLILQSDKDEAWINQVHPADRERVWADWQNNVAAGTTLEKELRLRRATDDEYRWHLMRTAPVREVRGRAGQWLVVVIDIHERKCAEETKALLGNIIESSDDAVISKSLAGVITSWNAGAERLFGYTAKEAIGKPIAMLLPEERQKEELALFQRIRRGERINHIETVGVTKGRTLLNMSVAISPLRNDHGEVIGASIVARDITERRRSADALRISEQRFAAMFRQATAGVAQTDLNEKFILVNQRFSDMVGRTADELLTLRMRDITHPEDLQHNNGLFRLLINEGEDFVTEKRYMRPDGTSVWVINTVSLVRDTDNRPVYTAVIVFDVTSRKLAEQERAELLAREQALRAQADAANRAKDDFLTTLSHELRTPLNAILGWVQTLEIGTHDDETLNRALHAIEQSAQAQTKLVEDLLNASYIVSGRLRLDMQSLSLVTVIDAAVESLRPAIAAKQIDFTMCLNSDADSIIGDAARIQQIVWNLVSNAVKFTPRKGEISFNLTSSESHVNLIIEDNGEGIGADLLPFVFDRFRQADSSSKRMHAGLGLGLAIVRHLVELHGGLVKAESDGEGKGARFTVQLPIHKQILPKLFHHRPAAIHIPIDTVKLKTRLDNVKIVSVDDDDRSREMLHTALQRAGASVISVSCAGDAVAELGRVWPDILLSDLGLPAEDGYELMKKIRSLPSSGRKPLPAIALSGYADKASQLAAEYVGYQWFIAKPVNLGELIEVIRRLTAISESE</sequence>
<dbReference type="Pfam" id="PF02518">
    <property type="entry name" value="HATPase_c"/>
    <property type="match status" value="1"/>
</dbReference>
<dbReference type="InterPro" id="IPR011006">
    <property type="entry name" value="CheY-like_superfamily"/>
</dbReference>
<dbReference type="Gene3D" id="3.30.565.10">
    <property type="entry name" value="Histidine kinase-like ATPase, C-terminal domain"/>
    <property type="match status" value="1"/>
</dbReference>
<reference evidence="11" key="1">
    <citation type="journal article" date="2019" name="Int. J. Syst. Evol. Microbiol.">
        <title>The Global Catalogue of Microorganisms (GCM) 10K type strain sequencing project: providing services to taxonomists for standard genome sequencing and annotation.</title>
        <authorList>
            <consortium name="The Broad Institute Genomics Platform"/>
            <consortium name="The Broad Institute Genome Sequencing Center for Infectious Disease"/>
            <person name="Wu L."/>
            <person name="Ma J."/>
        </authorList>
    </citation>
    <scope>NUCLEOTIDE SEQUENCE [LARGE SCALE GENOMIC DNA]</scope>
    <source>
        <strain evidence="11">KCTC 42986</strain>
    </source>
</reference>